<dbReference type="GO" id="GO:0031177">
    <property type="term" value="F:phosphopantetheine binding"/>
    <property type="evidence" value="ECO:0007669"/>
    <property type="project" value="InterPro"/>
</dbReference>
<dbReference type="SUPFAM" id="SSF47336">
    <property type="entry name" value="ACP-like"/>
    <property type="match status" value="2"/>
</dbReference>
<dbReference type="InterPro" id="IPR023213">
    <property type="entry name" value="CAT-like_dom_sf"/>
</dbReference>
<dbReference type="SUPFAM" id="SSF52540">
    <property type="entry name" value="P-loop containing nucleoside triphosphate hydrolases"/>
    <property type="match status" value="1"/>
</dbReference>
<dbReference type="Pfam" id="PF00550">
    <property type="entry name" value="PP-binding"/>
    <property type="match status" value="2"/>
</dbReference>
<evidence type="ECO:0000256" key="5">
    <source>
        <dbReference type="ARBA" id="ARBA00023194"/>
    </source>
</evidence>
<keyword evidence="9" id="KW-1185">Reference proteome</keyword>
<dbReference type="Pfam" id="PF00501">
    <property type="entry name" value="AMP-binding"/>
    <property type="match status" value="1"/>
</dbReference>
<dbReference type="PROSITE" id="PS51186">
    <property type="entry name" value="GNAT"/>
    <property type="match status" value="1"/>
</dbReference>
<name>A0AAE3KKZ8_9CYAN</name>
<proteinExistence type="inferred from homology"/>
<dbReference type="GO" id="GO:0044550">
    <property type="term" value="P:secondary metabolite biosynthetic process"/>
    <property type="evidence" value="ECO:0007669"/>
    <property type="project" value="UniProtKB-ARBA"/>
</dbReference>
<protein>
    <submittedName>
        <fullName evidence="8">Amino acid adenylation domain-containing protein</fullName>
    </submittedName>
</protein>
<dbReference type="InterPro" id="IPR006342">
    <property type="entry name" value="FkbM_mtfrase"/>
</dbReference>
<dbReference type="NCBIfam" id="TIGR01444">
    <property type="entry name" value="fkbM_fam"/>
    <property type="match status" value="1"/>
</dbReference>
<dbReference type="FunFam" id="3.30.559.30:FF:000001">
    <property type="entry name" value="Non-ribosomal peptide synthetase"/>
    <property type="match status" value="1"/>
</dbReference>
<evidence type="ECO:0000259" key="7">
    <source>
        <dbReference type="PROSITE" id="PS51186"/>
    </source>
</evidence>
<dbReference type="NCBIfam" id="TIGR01720">
    <property type="entry name" value="NRPS-para261"/>
    <property type="match status" value="1"/>
</dbReference>
<feature type="domain" description="Carrier" evidence="6">
    <location>
        <begin position="2308"/>
        <end position="2382"/>
    </location>
</feature>
<dbReference type="CDD" id="cd12117">
    <property type="entry name" value="A_NRPS_Srf_like"/>
    <property type="match status" value="1"/>
</dbReference>
<evidence type="ECO:0000313" key="8">
    <source>
        <dbReference type="EMBL" id="MCP2727559.1"/>
    </source>
</evidence>
<dbReference type="Pfam" id="PF13193">
    <property type="entry name" value="AMP-binding_C"/>
    <property type="match status" value="1"/>
</dbReference>
<comment type="similarity">
    <text evidence="2">Belongs to the ATP-dependent AMP-binding enzyme family.</text>
</comment>
<dbReference type="SMART" id="SM00823">
    <property type="entry name" value="PKS_PP"/>
    <property type="match status" value="2"/>
</dbReference>
<dbReference type="InterPro" id="IPR009081">
    <property type="entry name" value="PP-bd_ACP"/>
</dbReference>
<dbReference type="Gene3D" id="1.10.1200.10">
    <property type="entry name" value="ACP-like"/>
    <property type="match status" value="2"/>
</dbReference>
<feature type="domain" description="N-acetyltransferase" evidence="7">
    <location>
        <begin position="689"/>
        <end position="843"/>
    </location>
</feature>
<gene>
    <name evidence="8" type="ORF">NJ959_03595</name>
</gene>
<sequence length="2862" mass="323862">MNLSVNTNENEVEDRGAEPQKIQQMAIAATFTSEPIEDSLSFWLQKLNITSKIKLAPYNQIFQELLNPASLFARNQEGANVVLVRFEDWERDQKNLEVDLDISKQKHLLVNQSCYTLPNGLEIAHLHEYETKYLYQEIFIEQVYLKQGIILNDGDCVIDIGANIGLFTLFVQQKCPQASVYAFEPAHHVFRKLETNAKLYCPNATVFNCGLGAEDKEETFTFYPKSSVFSSFAADSQDDEKALRSIIINMLQRDNSLEEAALNTLADEFLSGRLEKNTYTAKLRNLSGIIEEKNIQQIDLLKLDAEKSELAILRGIAEDHWSRIKQIVMEVHDQGGSTLNEVTNILTAKGFEFVVDDVSFLQGSGLYNIYATRPEHKQKLAQSEAVKNVAQIEQNVQELGIALKTSTQRSSIPHLVCICPAAPTSDRIFYQRMEDLLASYLDGINNIYLVTSTELAAIYPVTDYYDPYGDEFGHIPYTPTFFSALGTMIARKIHAIKSNPYKVIVLDCDRTLWQGVCGEDGVTGVEIDPPRQALQEFIISQQQAGKLICLCSKNNEEDVFAVFSHYQNMPLQRHHLVSWRINWAAKSENIKSLASELQLGLDSFIFIDDNPVECMEVRANCPEVLTLQLPQDINHIPLFIKHIWAFDQLTVTKEDQKRTELYQQNVQRERLRHETLTFADFLAGLGLDIKINPMESEELPRVSQLTQRTNQFNFTTIRRSESEIQQLCEFGNLECRVVKVKDRFGDYGLVGLLLFTSDDQALRVDTFLLSCRVLGRGVEHRMLAYLGNMARERGLSRVELLYQTSKKNQPALDFVETVGREYKQELNDGLLFQFPVVMVADLTFKPNNQQTIITTTESQKPEVHFSALTASAGLFETIGNQLYTPELILKEILAKKQRQRPELATNFVAPRTPLEEFIARLFAEVLRLEKVGIYDNFFELGGDSIRGAILINKLQAQLNEIIHFVALFDSKTVAEFARYLEHDYPQAIAKILGQEITSTSIGPRERINSAKVLQLREIIPSLAPHIDHSGKNPPAIFVLSPPRSGSTLLRVILGGHPQLFAPPELELLSFNTLAERKAGFAERYGFRLEGTIRAIMEIKGCNPDEATALMADLESQNLTTKQCYYQIQKWLGDRRLVDKTPSYALDLEILKRAEIDFDNPLYIHLQRHPYGMLRSFEEARLEQIFFPYENSFSRQEVGELIWLVCQENILNFLHDIPPERQYTIKFEDLVKQPRNSVEGICEFLGIDFYPDMLQPYQEKQQRMTDPVYTHSKMLGDIKFNQYQGIEAQTADTWKKYYTIDFLGDITWQIAGELGYQRQENQPSHKAGEITKIERKTEDKFPLSFAQQRLWVLAQLEPESPFYNMFKAVRLNGSLNIAILQRSLNEIIRRQESLRTTFTMVDGTPMQVIAAKGTMELAVVDLQKLSETQQSEQLQQVATQQQLQPFDISQDLLLRVTVVQLGQESHVLLLTMHHIISDGWSLGVFIEELFRLYQGFLSGSISTLTELPIQYVDFTLWQRQWLQGELLQNQINYWKEELADAPPLLELPTDRPRPPVQTFKGRCFPCQIDEQLTEKLNLISQKSDVTLFMTLQAALAILLYRYSGEEDVLVGTPIANRNHQEIEPLIGFFVNTLVLRTRLAGNPSFAQLLQQVRAYSLKAYTNQDVPFEQVVEGLQLERNLSHTPLFQVVLALQNTPISQIEITGLTIDEMFLENVNAKFDIALQLWQVKTDKGTALEGFWQYNSDLFDRDRIARMTGHFQTLLAGIVANPEHLVGELPLLTEQERHQLLVTWNDTKRPYPDNKSIHELFEEQVEKTPDAVAVVYENESLTYGELNGQANQLAHYLQSLGVTTETLVGICVERSLLMIVGFLAILKAGGAYVPLDSDYPPERLAYMLQDAGVSVLLTQEKLVAHLPKTQARVVILDTDWQLISNYSQEKTISESEANHLAYVIYTSGSTGQPKGVAVTHQAVNRLVCNTDYVKLTPNHSIAQASNPAFDAATFEIWGALLNGGKLVGISKEVLLSPSELVIQLRQKQINVLFVTTALFNELVSQVPGIFQTLEILLFGGEAVDLSWVRTLLQQGPPRRLLHVYGPTESTTFSSWYLVQEVPETATNLPIGRPIANTRIYILNSHLQPVPIGVPGELCIAGDGLAKGYLNRPDLTEEKFIQHCLASSQRLYKTGDLVRYLPDGNIEFIGRIDNQVKIRGFRIELEEIAAVLKQHPQVRRVVVLAREDRPGIKRLAAYIVPEQPQPTANTLRQFLKEKLPDYMVPASFTILDALPITPNGKVDRRALPVPEIELDDANNYLSPRTPSEEILVQIWQDVLGLKQVGISDNFFALGGDSIIAIQIIARANQAGLKLTPKQLFGHQTIAELAAVAGTILTVQAEQGLVTGEIPLTPIQHWFFAQNSPEPHHFNQAVLLEVPAEIKPDLLQQAVQKLLYHHDALRLRFVQKNGNWQQINSDEWEIVPFQVIDLSDFPQAQQLKTIEEKANEQQRALHLAQGPLIQVVLFKLGKAASGRLLIVIHHLAVDGVSWRILLADLAEAYQQLNRGEPIQLPTKTTSFKDWAQRLTDYAKGQKIHSELNYWVPSFPSHVIVLPVNNQGITESNTVSSCGTISLSLSAQQTRLLLQEVPEVYNTQINDVLLTALVQSFQAWTGSPSLLIDLEGHGREDLFEDLDLSRTVGWFTSIFPVLLKLEGINHPGDALKSIKEQLRRIPQRGIGHGILRYLSPDINSRQQLQAMPQAQVSFNYLGQFDQTELAGLGWKYAQESSGDIHSPRGQRHHLLSVNGLVVDGRLQMEWKYSHNIHQQSAIEGLTNAYINALDVLISHCLSSEAGGYTPSDFEVEMNQAELDELLAELE</sequence>
<dbReference type="Gene3D" id="3.40.50.150">
    <property type="entry name" value="Vaccinia Virus protein VP39"/>
    <property type="match status" value="1"/>
</dbReference>
<dbReference type="Gene3D" id="3.30.559.10">
    <property type="entry name" value="Chloramphenicol acetyltransferase-like domain"/>
    <property type="match status" value="2"/>
</dbReference>
<dbReference type="PROSITE" id="PS50075">
    <property type="entry name" value="CARRIER"/>
    <property type="match status" value="2"/>
</dbReference>
<dbReference type="InterPro" id="IPR029063">
    <property type="entry name" value="SAM-dependent_MTases_sf"/>
</dbReference>
<dbReference type="GO" id="GO:0043041">
    <property type="term" value="P:amino acid activation for nonribosomal peptide biosynthetic process"/>
    <property type="evidence" value="ECO:0007669"/>
    <property type="project" value="UniProtKB-ARBA"/>
</dbReference>
<dbReference type="FunFam" id="3.40.50.980:FF:000001">
    <property type="entry name" value="Non-ribosomal peptide synthetase"/>
    <property type="match status" value="1"/>
</dbReference>
<keyword evidence="3" id="KW-0596">Phosphopantetheine</keyword>
<dbReference type="InterPro" id="IPR036736">
    <property type="entry name" value="ACP-like_sf"/>
</dbReference>
<dbReference type="Proteomes" id="UP001204953">
    <property type="component" value="Unassembled WGS sequence"/>
</dbReference>
<dbReference type="InterPro" id="IPR000182">
    <property type="entry name" value="GNAT_dom"/>
</dbReference>
<dbReference type="EMBL" id="JAMZMM010000019">
    <property type="protein sequence ID" value="MCP2727559.1"/>
    <property type="molecule type" value="Genomic_DNA"/>
</dbReference>
<dbReference type="SUPFAM" id="SSF56784">
    <property type="entry name" value="HAD-like"/>
    <property type="match status" value="1"/>
</dbReference>
<dbReference type="PROSITE" id="PS00455">
    <property type="entry name" value="AMP_BINDING"/>
    <property type="match status" value="1"/>
</dbReference>
<dbReference type="InterPro" id="IPR006162">
    <property type="entry name" value="Ppantetheine_attach_site"/>
</dbReference>
<dbReference type="InterPro" id="IPR025110">
    <property type="entry name" value="AMP-bd_C"/>
</dbReference>
<dbReference type="InterPro" id="IPR027417">
    <property type="entry name" value="P-loop_NTPase"/>
</dbReference>
<dbReference type="PROSITE" id="PS00012">
    <property type="entry name" value="PHOSPHOPANTETHEINE"/>
    <property type="match status" value="1"/>
</dbReference>
<dbReference type="GO" id="GO:0008610">
    <property type="term" value="P:lipid biosynthetic process"/>
    <property type="evidence" value="ECO:0007669"/>
    <property type="project" value="UniProtKB-ARBA"/>
</dbReference>
<keyword evidence="5" id="KW-0045">Antibiotic biosynthesis</keyword>
<dbReference type="Gene3D" id="3.40.630.30">
    <property type="match status" value="1"/>
</dbReference>
<dbReference type="Pfam" id="PF13469">
    <property type="entry name" value="Sulfotransfer_3"/>
    <property type="match status" value="1"/>
</dbReference>
<dbReference type="Gene3D" id="3.40.50.300">
    <property type="entry name" value="P-loop containing nucleotide triphosphate hydrolases"/>
    <property type="match status" value="1"/>
</dbReference>
<evidence type="ECO:0000256" key="4">
    <source>
        <dbReference type="ARBA" id="ARBA00022553"/>
    </source>
</evidence>
<dbReference type="PANTHER" id="PTHR45398">
    <property type="match status" value="1"/>
</dbReference>
<dbReference type="GO" id="GO:0016747">
    <property type="term" value="F:acyltransferase activity, transferring groups other than amino-acyl groups"/>
    <property type="evidence" value="ECO:0007669"/>
    <property type="project" value="InterPro"/>
</dbReference>
<dbReference type="InterPro" id="IPR010060">
    <property type="entry name" value="NRPS_synth"/>
</dbReference>
<dbReference type="InterPro" id="IPR036514">
    <property type="entry name" value="SGNH_hydro_sf"/>
</dbReference>
<evidence type="ECO:0000256" key="3">
    <source>
        <dbReference type="ARBA" id="ARBA00022450"/>
    </source>
</evidence>
<dbReference type="FunFam" id="1.10.1200.10:FF:000005">
    <property type="entry name" value="Nonribosomal peptide synthetase 1"/>
    <property type="match status" value="1"/>
</dbReference>
<dbReference type="InterPro" id="IPR001242">
    <property type="entry name" value="Condensation_dom"/>
</dbReference>
<dbReference type="Gene3D" id="3.40.50.1000">
    <property type="entry name" value="HAD superfamily/HAD-like"/>
    <property type="match status" value="1"/>
</dbReference>
<dbReference type="FunFam" id="2.30.38.10:FF:000001">
    <property type="entry name" value="Non-ribosomal peptide synthetase PvdI"/>
    <property type="match status" value="1"/>
</dbReference>
<comment type="caution">
    <text evidence="8">The sequence shown here is derived from an EMBL/GenBank/DDBJ whole genome shotgun (WGS) entry which is preliminary data.</text>
</comment>
<dbReference type="InterPro" id="IPR045851">
    <property type="entry name" value="AMP-bd_C_sf"/>
</dbReference>
<evidence type="ECO:0000256" key="2">
    <source>
        <dbReference type="ARBA" id="ARBA00006432"/>
    </source>
</evidence>
<dbReference type="SUPFAM" id="SSF52777">
    <property type="entry name" value="CoA-dependent acyltransferases"/>
    <property type="match status" value="4"/>
</dbReference>
<dbReference type="Pfam" id="PF00668">
    <property type="entry name" value="Condensation"/>
    <property type="match status" value="2"/>
</dbReference>
<feature type="domain" description="Carrier" evidence="6">
    <location>
        <begin position="909"/>
        <end position="984"/>
    </location>
</feature>
<dbReference type="PANTHER" id="PTHR45398:SF1">
    <property type="entry name" value="ENZYME, PUTATIVE (JCVI)-RELATED"/>
    <property type="match status" value="1"/>
</dbReference>
<dbReference type="NCBIfam" id="TIGR01733">
    <property type="entry name" value="AA-adenyl-dom"/>
    <property type="match status" value="1"/>
</dbReference>
<dbReference type="FunFam" id="3.30.300.30:FF:000010">
    <property type="entry name" value="Enterobactin synthetase component F"/>
    <property type="match status" value="1"/>
</dbReference>
<keyword evidence="4" id="KW-0597">Phosphoprotein</keyword>
<dbReference type="InterPro" id="IPR010037">
    <property type="entry name" value="FkbH_domain"/>
</dbReference>
<dbReference type="InterPro" id="IPR023214">
    <property type="entry name" value="HAD_sf"/>
</dbReference>
<evidence type="ECO:0000256" key="1">
    <source>
        <dbReference type="ARBA" id="ARBA00001957"/>
    </source>
</evidence>
<dbReference type="SUPFAM" id="SSF53335">
    <property type="entry name" value="S-adenosyl-L-methionine-dependent methyltransferases"/>
    <property type="match status" value="1"/>
</dbReference>
<dbReference type="InterPro" id="IPR020845">
    <property type="entry name" value="AMP-binding_CS"/>
</dbReference>
<accession>A0AAE3KKZ8</accession>
<dbReference type="InterPro" id="IPR036412">
    <property type="entry name" value="HAD-like_sf"/>
</dbReference>
<dbReference type="CDD" id="cd19534">
    <property type="entry name" value="E_NRPS"/>
    <property type="match status" value="1"/>
</dbReference>
<dbReference type="FunFam" id="3.40.50.12780:FF:000012">
    <property type="entry name" value="Non-ribosomal peptide synthetase"/>
    <property type="match status" value="1"/>
</dbReference>
<dbReference type="Gene3D" id="3.40.50.980">
    <property type="match status" value="2"/>
</dbReference>
<dbReference type="InterPro" id="IPR010071">
    <property type="entry name" value="AA_adenyl_dom"/>
</dbReference>
<dbReference type="Gene3D" id="3.40.50.1110">
    <property type="entry name" value="SGNH hydrolase"/>
    <property type="match status" value="1"/>
</dbReference>
<dbReference type="Gene3D" id="3.30.300.30">
    <property type="match status" value="1"/>
</dbReference>
<dbReference type="NCBIfam" id="TIGR01686">
    <property type="entry name" value="FkbH"/>
    <property type="match status" value="1"/>
</dbReference>
<evidence type="ECO:0000313" key="9">
    <source>
        <dbReference type="Proteomes" id="UP001204953"/>
    </source>
</evidence>
<dbReference type="Pfam" id="PF05050">
    <property type="entry name" value="Methyltransf_21"/>
    <property type="match status" value="1"/>
</dbReference>
<dbReference type="FunFam" id="3.30.559.10:FF:000012">
    <property type="entry name" value="Non-ribosomal peptide synthetase"/>
    <property type="match status" value="1"/>
</dbReference>
<dbReference type="Gene3D" id="3.30.559.30">
    <property type="entry name" value="Nonribosomal peptide synthetase, condensation domain"/>
    <property type="match status" value="2"/>
</dbReference>
<dbReference type="InterPro" id="IPR020806">
    <property type="entry name" value="PKS_PP-bd"/>
</dbReference>
<dbReference type="CDD" id="cd19531">
    <property type="entry name" value="LCL_NRPS-like"/>
    <property type="match status" value="1"/>
</dbReference>
<dbReference type="GO" id="GO:0017000">
    <property type="term" value="P:antibiotic biosynthetic process"/>
    <property type="evidence" value="ECO:0007669"/>
    <property type="project" value="UniProtKB-KW"/>
</dbReference>
<dbReference type="Gene3D" id="2.30.38.10">
    <property type="entry name" value="Luciferase, Domain 3"/>
    <property type="match status" value="1"/>
</dbReference>
<dbReference type="InterPro" id="IPR010033">
    <property type="entry name" value="HAD_SF_ppase_IIIC"/>
</dbReference>
<organism evidence="8 9">
    <name type="scientific">Limnofasciculus baicalensis BBK-W-15</name>
    <dbReference type="NCBI Taxonomy" id="2699891"/>
    <lineage>
        <taxon>Bacteria</taxon>
        <taxon>Bacillati</taxon>
        <taxon>Cyanobacteriota</taxon>
        <taxon>Cyanophyceae</taxon>
        <taxon>Coleofasciculales</taxon>
        <taxon>Coleofasciculaceae</taxon>
        <taxon>Limnofasciculus</taxon>
        <taxon>Limnofasciculus baicalensis</taxon>
    </lineage>
</organism>
<dbReference type="SUPFAM" id="SSF55729">
    <property type="entry name" value="Acyl-CoA N-acyltransferases (Nat)"/>
    <property type="match status" value="1"/>
</dbReference>
<dbReference type="SUPFAM" id="SSF56801">
    <property type="entry name" value="Acetyl-CoA synthetase-like"/>
    <property type="match status" value="1"/>
</dbReference>
<comment type="cofactor">
    <cofactor evidence="1">
        <name>pantetheine 4'-phosphate</name>
        <dbReference type="ChEBI" id="CHEBI:47942"/>
    </cofactor>
</comment>
<dbReference type="NCBIfam" id="TIGR01681">
    <property type="entry name" value="HAD-SF-IIIC"/>
    <property type="match status" value="1"/>
</dbReference>
<dbReference type="InterPro" id="IPR000873">
    <property type="entry name" value="AMP-dep_synth/lig_dom"/>
</dbReference>
<dbReference type="InterPro" id="IPR016181">
    <property type="entry name" value="Acyl_CoA_acyltransferase"/>
</dbReference>
<reference evidence="8" key="1">
    <citation type="submission" date="2022-06" db="EMBL/GenBank/DDBJ databases">
        <title>New cyanobacteria of genus Symplocastrum in benthos of Lake Baikal.</title>
        <authorList>
            <person name="Sorokovikova E."/>
            <person name="Tikhonova I."/>
            <person name="Krasnopeev A."/>
            <person name="Evseev P."/>
            <person name="Gladkikh A."/>
            <person name="Belykh O."/>
        </authorList>
    </citation>
    <scope>NUCLEOTIDE SEQUENCE</scope>
    <source>
        <strain evidence="8">BBK-W-15</strain>
    </source>
</reference>
<evidence type="ECO:0000259" key="6">
    <source>
        <dbReference type="PROSITE" id="PS50075"/>
    </source>
</evidence>